<dbReference type="KEGG" id="ssau:H8M03_12065"/>
<organism evidence="1 2">
    <name type="scientific">Sphingomonas sabuli</name>
    <dbReference type="NCBI Taxonomy" id="2764186"/>
    <lineage>
        <taxon>Bacteria</taxon>
        <taxon>Pseudomonadati</taxon>
        <taxon>Pseudomonadota</taxon>
        <taxon>Alphaproteobacteria</taxon>
        <taxon>Sphingomonadales</taxon>
        <taxon>Sphingomonadaceae</taxon>
        <taxon>Sphingomonas</taxon>
    </lineage>
</organism>
<keyword evidence="2" id="KW-1185">Reference proteome</keyword>
<dbReference type="AlphaFoldDB" id="A0A7G9L263"/>
<evidence type="ECO:0000313" key="1">
    <source>
        <dbReference type="EMBL" id="QNM82712.1"/>
    </source>
</evidence>
<evidence type="ECO:0000313" key="2">
    <source>
        <dbReference type="Proteomes" id="UP000515861"/>
    </source>
</evidence>
<reference evidence="1 2" key="1">
    <citation type="submission" date="2020-08" db="EMBL/GenBank/DDBJ databases">
        <title>Sphingomonas sp. sand1-3 16S ribosomal RNA gene Genome sequencing and assembly.</title>
        <authorList>
            <person name="Kang M."/>
        </authorList>
    </citation>
    <scope>NUCLEOTIDE SEQUENCE [LARGE SCALE GENOMIC DNA]</scope>
    <source>
        <strain evidence="2">sand1-3</strain>
    </source>
</reference>
<sequence>MARNAPKRPRPPLDEDSLRDLALSYLGRFATTRAKLASYLSRKLRERGWGGERPADIEAIVGRMAELGYVDDAAFALSKSRALTARGYGGRRVGLALRSAGVDPGDGEAALGHAEDQRVESALRFAQKRRIGPFGDGTADPRMRERTLAAMIRAGHDFAIAKAVLALPGGGDIDEYVETVRQAL</sequence>
<dbReference type="Proteomes" id="UP000515861">
    <property type="component" value="Chromosome"/>
</dbReference>
<accession>A0A7G9L263</accession>
<protein>
    <submittedName>
        <fullName evidence="1">Regulatory protein RecX</fullName>
    </submittedName>
</protein>
<name>A0A7G9L263_9SPHN</name>
<dbReference type="RefSeq" id="WP_187479667.1">
    <property type="nucleotide sequence ID" value="NZ_CP060697.1"/>
</dbReference>
<dbReference type="EMBL" id="CP060697">
    <property type="protein sequence ID" value="QNM82712.1"/>
    <property type="molecule type" value="Genomic_DNA"/>
</dbReference>
<proteinExistence type="predicted"/>
<gene>
    <name evidence="1" type="ORF">H8M03_12065</name>
</gene>